<dbReference type="KEGG" id="maer:DAI18_18175"/>
<gene>
    <name evidence="1" type="ORF">DAI18_18175</name>
</gene>
<dbReference type="RefSeq" id="WP_107890145.1">
    <property type="nucleotide sequence ID" value="NZ_CP028519.1"/>
</dbReference>
<evidence type="ECO:0000313" key="1">
    <source>
        <dbReference type="EMBL" id="AVY95754.1"/>
    </source>
</evidence>
<dbReference type="OrthoDB" id="8160844at2"/>
<evidence type="ECO:0000313" key="2">
    <source>
        <dbReference type="Proteomes" id="UP000244173"/>
    </source>
</evidence>
<keyword evidence="2" id="KW-1185">Reference proteome</keyword>
<organism evidence="1 2">
    <name type="scientific">Microvirgula aerodenitrificans</name>
    <dbReference type="NCBI Taxonomy" id="57480"/>
    <lineage>
        <taxon>Bacteria</taxon>
        <taxon>Pseudomonadati</taxon>
        <taxon>Pseudomonadota</taxon>
        <taxon>Betaproteobacteria</taxon>
        <taxon>Neisseriales</taxon>
        <taxon>Aquaspirillaceae</taxon>
        <taxon>Microvirgula</taxon>
    </lineage>
</organism>
<dbReference type="AlphaFoldDB" id="A0A2S0PEE4"/>
<name>A0A2S0PEE4_9NEIS</name>
<accession>A0A2S0PEE4</accession>
<protein>
    <submittedName>
        <fullName evidence="1">Uncharacterized protein</fullName>
    </submittedName>
</protein>
<dbReference type="Proteomes" id="UP000244173">
    <property type="component" value="Chromosome"/>
</dbReference>
<reference evidence="1 2" key="1">
    <citation type="submission" date="2018-04" db="EMBL/GenBank/DDBJ databases">
        <title>Denitrifier Microvirgula.</title>
        <authorList>
            <person name="Anderson E."/>
            <person name="Jang J."/>
            <person name="Ishii S."/>
        </authorList>
    </citation>
    <scope>NUCLEOTIDE SEQUENCE [LARGE SCALE GENOMIC DNA]</scope>
    <source>
        <strain evidence="1 2">BE2.4</strain>
    </source>
</reference>
<dbReference type="EMBL" id="CP028519">
    <property type="protein sequence ID" value="AVY95754.1"/>
    <property type="molecule type" value="Genomic_DNA"/>
</dbReference>
<proteinExistence type="predicted"/>
<sequence length="153" mass="16629">MSTPDLSSLLRLQQAIAEAAAKFVVVGVPENKSGRQDGELGNADIAFIHEMGDPARDLPERSFLRSTMAEKRQAYQELAAKVMRKVMAGDMTVEQGLELIGMAAASDVQETIEQGEFAPLAPETIRRKGSSKPLIDKGQLRQSITSEVRDACL</sequence>